<dbReference type="OrthoDB" id="6717769at2"/>
<dbReference type="PROSITE" id="PS51257">
    <property type="entry name" value="PROKAR_LIPOPROTEIN"/>
    <property type="match status" value="1"/>
</dbReference>
<reference evidence="2 3" key="1">
    <citation type="submission" date="2019-03" db="EMBL/GenBank/DDBJ databases">
        <authorList>
            <consortium name="Pathogen Informatics"/>
        </authorList>
    </citation>
    <scope>NUCLEOTIDE SEQUENCE [LARGE SCALE GENOMIC DNA]</scope>
    <source>
        <strain evidence="2 3">NCTC12282</strain>
    </source>
</reference>
<keyword evidence="1" id="KW-0732">Signal</keyword>
<protein>
    <recommendedName>
        <fullName evidence="4">Lipoprotein</fullName>
    </recommendedName>
</protein>
<organism evidence="2 3">
    <name type="scientific">Budvicia aquatica</name>
    <dbReference type="NCBI Taxonomy" id="82979"/>
    <lineage>
        <taxon>Bacteria</taxon>
        <taxon>Pseudomonadati</taxon>
        <taxon>Pseudomonadota</taxon>
        <taxon>Gammaproteobacteria</taxon>
        <taxon>Enterobacterales</taxon>
        <taxon>Budviciaceae</taxon>
        <taxon>Budvicia</taxon>
    </lineage>
</organism>
<dbReference type="AlphaFoldDB" id="A0A484ZK86"/>
<proteinExistence type="predicted"/>
<dbReference type="Proteomes" id="UP000373449">
    <property type="component" value="Unassembled WGS sequence"/>
</dbReference>
<evidence type="ECO:0000313" key="3">
    <source>
        <dbReference type="Proteomes" id="UP000373449"/>
    </source>
</evidence>
<evidence type="ECO:0008006" key="4">
    <source>
        <dbReference type="Google" id="ProtNLM"/>
    </source>
</evidence>
<name>A0A484ZK86_9GAMM</name>
<gene>
    <name evidence="2" type="ORF">NCTC12282_03074</name>
</gene>
<sequence length="124" mass="14074">MKRYACVLVFSLSLLGCSATPTHENFARTMDSWIGKSLDKYVDNRSYPDGFITAPNGNKVYYWSHRWSHSSSGMAVKSGSMILSSPASTYIQYCDIFVEVNEQRVILKWSSKGKCEKREVELAE</sequence>
<evidence type="ECO:0000313" key="2">
    <source>
        <dbReference type="EMBL" id="VFS48196.1"/>
    </source>
</evidence>
<accession>A0A484ZK86</accession>
<feature type="signal peptide" evidence="1">
    <location>
        <begin position="1"/>
        <end position="19"/>
    </location>
</feature>
<feature type="chain" id="PRO_5019857695" description="Lipoprotein" evidence="1">
    <location>
        <begin position="20"/>
        <end position="124"/>
    </location>
</feature>
<dbReference type="EMBL" id="CAADJA010000002">
    <property type="protein sequence ID" value="VFS48196.1"/>
    <property type="molecule type" value="Genomic_DNA"/>
</dbReference>
<evidence type="ECO:0000256" key="1">
    <source>
        <dbReference type="SAM" id="SignalP"/>
    </source>
</evidence>
<dbReference type="RefSeq" id="WP_127526444.1">
    <property type="nucleotide sequence ID" value="NZ_CAADJA010000002.1"/>
</dbReference>